<evidence type="ECO:0000313" key="2">
    <source>
        <dbReference type="EMBL" id="TPV21431.1"/>
    </source>
</evidence>
<keyword evidence="1" id="KW-1133">Transmembrane helix</keyword>
<accession>A0ABY2Z240</accession>
<keyword evidence="1" id="KW-0812">Transmembrane</keyword>
<organism evidence="2 3">
    <name type="scientific">Pantoea anthophila</name>
    <dbReference type="NCBI Taxonomy" id="470931"/>
    <lineage>
        <taxon>Bacteria</taxon>
        <taxon>Pseudomonadati</taxon>
        <taxon>Pseudomonadota</taxon>
        <taxon>Gammaproteobacteria</taxon>
        <taxon>Enterobacterales</taxon>
        <taxon>Erwiniaceae</taxon>
        <taxon>Pantoea</taxon>
    </lineage>
</organism>
<sequence length="93" mass="10867">MPQPGRNGELRRAAWTFFHISGGRIATIGLWITLCVKMITRDPSGDQAIYEQIKCLFFICFINYRDVIVIFNSVIPCVDIKFMPWRWTKPSRN</sequence>
<feature type="transmembrane region" description="Helical" evidence="1">
    <location>
        <begin position="55"/>
        <end position="75"/>
    </location>
</feature>
<comment type="caution">
    <text evidence="2">The sequence shown here is derived from an EMBL/GenBank/DDBJ whole genome shotgun (WGS) entry which is preliminary data.</text>
</comment>
<keyword evidence="3" id="KW-1185">Reference proteome</keyword>
<evidence type="ECO:0000256" key="1">
    <source>
        <dbReference type="SAM" id="Phobius"/>
    </source>
</evidence>
<reference evidence="2 3" key="1">
    <citation type="submission" date="2019-06" db="EMBL/GenBank/DDBJ databases">
        <title>Taxogenomics and systematics of the genus Pantoea.</title>
        <authorList>
            <person name="Tambong J.T."/>
        </authorList>
    </citation>
    <scope>NUCLEOTIDE SEQUENCE [LARGE SCALE GENOMIC DNA]</scope>
    <source>
        <strain evidence="2 3">LMG 2558</strain>
    </source>
</reference>
<dbReference type="EMBL" id="VHIZ01000058">
    <property type="protein sequence ID" value="TPV21431.1"/>
    <property type="molecule type" value="Genomic_DNA"/>
</dbReference>
<dbReference type="Proteomes" id="UP000316142">
    <property type="component" value="Unassembled WGS sequence"/>
</dbReference>
<name>A0ABY2Z240_9GAMM</name>
<protein>
    <submittedName>
        <fullName evidence="2">Uncharacterized protein</fullName>
    </submittedName>
</protein>
<keyword evidence="1" id="KW-0472">Membrane</keyword>
<gene>
    <name evidence="2" type="ORF">FJW00_19880</name>
</gene>
<evidence type="ECO:0000313" key="3">
    <source>
        <dbReference type="Proteomes" id="UP000316142"/>
    </source>
</evidence>
<feature type="transmembrane region" description="Helical" evidence="1">
    <location>
        <begin position="12"/>
        <end position="34"/>
    </location>
</feature>
<proteinExistence type="predicted"/>